<comment type="caution">
    <text evidence="1">The sequence shown here is derived from an EMBL/GenBank/DDBJ whole genome shotgun (WGS) entry which is preliminary data.</text>
</comment>
<dbReference type="Proteomes" id="UP001066276">
    <property type="component" value="Chromosome 3_2"/>
</dbReference>
<sequence>MPPKPALGVKACGLASSDNSRTCYPALVPGFKKENQRPSSTGGVKKSVMLKFLTRPSGGTDFAEGLHAETVAVNNTVQSIEETLEAGGAGSRAGAARHVEVRKKYNWHAGDPWGSPPPLEEDARLRVRTWGPPRSLLAVCTTGEKIGISGAEKENLARRTPQG</sequence>
<protein>
    <submittedName>
        <fullName evidence="1">Uncharacterized protein</fullName>
    </submittedName>
</protein>
<name>A0AAV7TXP3_PLEWA</name>
<keyword evidence="2" id="KW-1185">Reference proteome</keyword>
<dbReference type="EMBL" id="JANPWB010000006">
    <property type="protein sequence ID" value="KAJ1181447.1"/>
    <property type="molecule type" value="Genomic_DNA"/>
</dbReference>
<organism evidence="1 2">
    <name type="scientific">Pleurodeles waltl</name>
    <name type="common">Iberian ribbed newt</name>
    <dbReference type="NCBI Taxonomy" id="8319"/>
    <lineage>
        <taxon>Eukaryota</taxon>
        <taxon>Metazoa</taxon>
        <taxon>Chordata</taxon>
        <taxon>Craniata</taxon>
        <taxon>Vertebrata</taxon>
        <taxon>Euteleostomi</taxon>
        <taxon>Amphibia</taxon>
        <taxon>Batrachia</taxon>
        <taxon>Caudata</taxon>
        <taxon>Salamandroidea</taxon>
        <taxon>Salamandridae</taxon>
        <taxon>Pleurodelinae</taxon>
        <taxon>Pleurodeles</taxon>
    </lineage>
</organism>
<evidence type="ECO:0000313" key="2">
    <source>
        <dbReference type="Proteomes" id="UP001066276"/>
    </source>
</evidence>
<reference evidence="1" key="1">
    <citation type="journal article" date="2022" name="bioRxiv">
        <title>Sequencing and chromosome-scale assembly of the giantPleurodeles waltlgenome.</title>
        <authorList>
            <person name="Brown T."/>
            <person name="Elewa A."/>
            <person name="Iarovenko S."/>
            <person name="Subramanian E."/>
            <person name="Araus A.J."/>
            <person name="Petzold A."/>
            <person name="Susuki M."/>
            <person name="Suzuki K.-i.T."/>
            <person name="Hayashi T."/>
            <person name="Toyoda A."/>
            <person name="Oliveira C."/>
            <person name="Osipova E."/>
            <person name="Leigh N.D."/>
            <person name="Simon A."/>
            <person name="Yun M.H."/>
        </authorList>
    </citation>
    <scope>NUCLEOTIDE SEQUENCE</scope>
    <source>
        <strain evidence="1">20211129_DDA</strain>
        <tissue evidence="1">Liver</tissue>
    </source>
</reference>
<dbReference type="AlphaFoldDB" id="A0AAV7TXP3"/>
<gene>
    <name evidence="1" type="ORF">NDU88_006654</name>
</gene>
<evidence type="ECO:0000313" key="1">
    <source>
        <dbReference type="EMBL" id="KAJ1181447.1"/>
    </source>
</evidence>
<proteinExistence type="predicted"/>
<accession>A0AAV7TXP3</accession>